<dbReference type="InterPro" id="IPR012341">
    <property type="entry name" value="6hp_glycosidase-like_sf"/>
</dbReference>
<comment type="caution">
    <text evidence="2">The sequence shown here is derived from an EMBL/GenBank/DDBJ whole genome shotgun (WGS) entry which is preliminary data.</text>
</comment>
<dbReference type="GO" id="GO:0016798">
    <property type="term" value="F:hydrolase activity, acting on glycosyl bonds"/>
    <property type="evidence" value="ECO:0007669"/>
    <property type="project" value="UniProtKB-KW"/>
</dbReference>
<dbReference type="EMBL" id="JAUDZG010000005">
    <property type="protein sequence ID" value="KAK3304424.1"/>
    <property type="molecule type" value="Genomic_DNA"/>
</dbReference>
<proteinExistence type="predicted"/>
<dbReference type="AlphaFoldDB" id="A0AAJ0GQR9"/>
<dbReference type="RefSeq" id="XP_062720204.1">
    <property type="nucleotide sequence ID" value="XM_062863066.1"/>
</dbReference>
<organism evidence="2 3">
    <name type="scientific">Chaetomium strumarium</name>
    <dbReference type="NCBI Taxonomy" id="1170767"/>
    <lineage>
        <taxon>Eukaryota</taxon>
        <taxon>Fungi</taxon>
        <taxon>Dikarya</taxon>
        <taxon>Ascomycota</taxon>
        <taxon>Pezizomycotina</taxon>
        <taxon>Sordariomycetes</taxon>
        <taxon>Sordariomycetidae</taxon>
        <taxon>Sordariales</taxon>
        <taxon>Chaetomiaceae</taxon>
        <taxon>Chaetomium</taxon>
    </lineage>
</organism>
<evidence type="ECO:0000313" key="2">
    <source>
        <dbReference type="EMBL" id="KAK3304424.1"/>
    </source>
</evidence>
<protein>
    <submittedName>
        <fullName evidence="2">Six-hairpin glycosidase-like protein</fullName>
    </submittedName>
</protein>
<reference evidence="2" key="2">
    <citation type="submission" date="2023-06" db="EMBL/GenBank/DDBJ databases">
        <authorList>
            <consortium name="Lawrence Berkeley National Laboratory"/>
            <person name="Mondo S.J."/>
            <person name="Hensen N."/>
            <person name="Bonometti L."/>
            <person name="Westerberg I."/>
            <person name="Brannstrom I.O."/>
            <person name="Guillou S."/>
            <person name="Cros-Aarteil S."/>
            <person name="Calhoun S."/>
            <person name="Haridas S."/>
            <person name="Kuo A."/>
            <person name="Pangilinan J."/>
            <person name="Riley R."/>
            <person name="Labutti K."/>
            <person name="Andreopoulos B."/>
            <person name="Lipzen A."/>
            <person name="Chen C."/>
            <person name="Yanf M."/>
            <person name="Daum C."/>
            <person name="Ng V."/>
            <person name="Clum A."/>
            <person name="Steindorff A."/>
            <person name="Ohm R."/>
            <person name="Martin F."/>
            <person name="Silar P."/>
            <person name="Natvig D."/>
            <person name="Lalanne C."/>
            <person name="Gautier V."/>
            <person name="Ament-Velasquez S.L."/>
            <person name="Kruys A."/>
            <person name="Hutchinson M.I."/>
            <person name="Powell A.J."/>
            <person name="Barry K."/>
            <person name="Miller A.N."/>
            <person name="Grigoriev I.V."/>
            <person name="Debuchy R."/>
            <person name="Gladieux P."/>
            <person name="Thoren M.H."/>
            <person name="Johannesson H."/>
        </authorList>
    </citation>
    <scope>NUCLEOTIDE SEQUENCE</scope>
    <source>
        <strain evidence="2">CBS 333.67</strain>
    </source>
</reference>
<reference evidence="2" key="1">
    <citation type="journal article" date="2023" name="Mol. Phylogenet. Evol.">
        <title>Genome-scale phylogeny and comparative genomics of the fungal order Sordariales.</title>
        <authorList>
            <person name="Hensen N."/>
            <person name="Bonometti L."/>
            <person name="Westerberg I."/>
            <person name="Brannstrom I.O."/>
            <person name="Guillou S."/>
            <person name="Cros-Aarteil S."/>
            <person name="Calhoun S."/>
            <person name="Haridas S."/>
            <person name="Kuo A."/>
            <person name="Mondo S."/>
            <person name="Pangilinan J."/>
            <person name="Riley R."/>
            <person name="LaButti K."/>
            <person name="Andreopoulos B."/>
            <person name="Lipzen A."/>
            <person name="Chen C."/>
            <person name="Yan M."/>
            <person name="Daum C."/>
            <person name="Ng V."/>
            <person name="Clum A."/>
            <person name="Steindorff A."/>
            <person name="Ohm R.A."/>
            <person name="Martin F."/>
            <person name="Silar P."/>
            <person name="Natvig D.O."/>
            <person name="Lalanne C."/>
            <person name="Gautier V."/>
            <person name="Ament-Velasquez S.L."/>
            <person name="Kruys A."/>
            <person name="Hutchinson M.I."/>
            <person name="Powell A.J."/>
            <person name="Barry K."/>
            <person name="Miller A.N."/>
            <person name="Grigoriev I.V."/>
            <person name="Debuchy R."/>
            <person name="Gladieux P."/>
            <person name="Hiltunen Thoren M."/>
            <person name="Johannesson H."/>
        </authorList>
    </citation>
    <scope>NUCLEOTIDE SEQUENCE</scope>
    <source>
        <strain evidence="2">CBS 333.67</strain>
    </source>
</reference>
<dbReference type="Gene3D" id="1.50.10.10">
    <property type="match status" value="1"/>
</dbReference>
<keyword evidence="1" id="KW-0732">Signal</keyword>
<keyword evidence="2" id="KW-0378">Hydrolase</keyword>
<evidence type="ECO:0000256" key="1">
    <source>
        <dbReference type="SAM" id="SignalP"/>
    </source>
</evidence>
<dbReference type="Proteomes" id="UP001273166">
    <property type="component" value="Unassembled WGS sequence"/>
</dbReference>
<feature type="signal peptide" evidence="1">
    <location>
        <begin position="1"/>
        <end position="15"/>
    </location>
</feature>
<dbReference type="InterPro" id="IPR008928">
    <property type="entry name" value="6-hairpin_glycosidase_sf"/>
</dbReference>
<evidence type="ECO:0000313" key="3">
    <source>
        <dbReference type="Proteomes" id="UP001273166"/>
    </source>
</evidence>
<dbReference type="SUPFAM" id="SSF48208">
    <property type="entry name" value="Six-hairpin glycosidases"/>
    <property type="match status" value="1"/>
</dbReference>
<gene>
    <name evidence="2" type="ORF">B0T15DRAFT_241240</name>
</gene>
<keyword evidence="3" id="KW-1185">Reference proteome</keyword>
<name>A0AAJ0GQR9_9PEZI</name>
<accession>A0AAJ0GQR9</accession>
<dbReference type="GeneID" id="87881895"/>
<feature type="chain" id="PRO_5042614218" evidence="1">
    <location>
        <begin position="16"/>
        <end position="710"/>
    </location>
</feature>
<dbReference type="GO" id="GO:0005975">
    <property type="term" value="P:carbohydrate metabolic process"/>
    <property type="evidence" value="ECO:0007669"/>
    <property type="project" value="InterPro"/>
</dbReference>
<keyword evidence="2" id="KW-0326">Glycosidase</keyword>
<sequence>MFILFLLVLSALAEAVSISIGQRRRIVRSFNVLRHRSSETTPLQVGNGNFAFGADVTGLQTFKPYAVMSSWGWHNFSLPTTPGQTSVDDYTGMQLWTHGRLVTYEMQNPAENDITNWLRENPHRLNLANIGFAFGRRNITEGDLDHQRQELDLWSGRLSSSFVFAGSPVKVETWADPDSDTIAVNVHSKLLRRGLGIFFGFPYPDNEKFNAPFVGHFNLTSKHSTVLERLSPNRASIRHVLDETTYYTHVAWNGPGRVDGPIEGTHRYTFTASQSSIQLVVTFSPTRSPPTTATASTTSTTYARVVSASRSWWEAFWSSGAFIDLSAIQDARARDLQRRIILSQYLVAVNSASSYPPQESGLVNNGWHGKFHLEMTLWHTLPFARWNHFPLLWRSQPAMYRQFLPSAMARARMQGYRGARWGKMTDPSGRSAPGDINALLVWQQPHAMYFAETEYRAFPNASTLARWDEVLTATADFMASYAFWNASSRVYDLGPPMYPVSENTDANASVNPAFELAYWRFGLDVAARWKTRQGKPVPAEWLAVRDRLAPLPVVDGAYAVYEGIPDMWTSNATTSDHPAMAGIFGLLPPPASGPPLDLAVLEKTAAKIKELWALEDSYGWDFAMLAMNSLRLGDPEQAVEYLLHPIFQFDDAGYPVGGSRVPTPYFPNSASLLIVTAMMAGGWDGSPGKTAHWPKGWETDVRVEGFVPAL</sequence>